<proteinExistence type="predicted"/>
<reference evidence="2" key="1">
    <citation type="submission" date="2022-11" db="UniProtKB">
        <authorList>
            <consortium name="WormBaseParasite"/>
        </authorList>
    </citation>
    <scope>IDENTIFICATION</scope>
</reference>
<sequence>MPNPSNNIPRTSTRPKDTSVSISDCEEINNSFNFDDCDRFEEIDEEVFTPVPPLPNIIQNLPILQLTQNPPNPFQAPFQNNLINPPPPRDPSFLRVPEITPPPITPPPITPPPPPMMMQCFSGDTIVKTFKNEEKRLNELSVDDWILSAGDNRIGFSTVVSWLHKMPTEAAEFLKFSLENGKTLKITQKHFIYKTDCLGNFELFSQKKL</sequence>
<organism evidence="1 2">
    <name type="scientific">Panagrolaimus sp. ES5</name>
    <dbReference type="NCBI Taxonomy" id="591445"/>
    <lineage>
        <taxon>Eukaryota</taxon>
        <taxon>Metazoa</taxon>
        <taxon>Ecdysozoa</taxon>
        <taxon>Nematoda</taxon>
        <taxon>Chromadorea</taxon>
        <taxon>Rhabditida</taxon>
        <taxon>Tylenchina</taxon>
        <taxon>Panagrolaimomorpha</taxon>
        <taxon>Panagrolaimoidea</taxon>
        <taxon>Panagrolaimidae</taxon>
        <taxon>Panagrolaimus</taxon>
    </lineage>
</organism>
<name>A0AC34GH70_9BILA</name>
<protein>
    <submittedName>
        <fullName evidence="2">Hint domain-containing protein</fullName>
    </submittedName>
</protein>
<accession>A0AC34GH70</accession>
<dbReference type="WBParaSite" id="ES5_v2.g29093.t1">
    <property type="protein sequence ID" value="ES5_v2.g29093.t1"/>
    <property type="gene ID" value="ES5_v2.g29093"/>
</dbReference>
<evidence type="ECO:0000313" key="2">
    <source>
        <dbReference type="WBParaSite" id="ES5_v2.g29093.t1"/>
    </source>
</evidence>
<dbReference type="Proteomes" id="UP000887579">
    <property type="component" value="Unplaced"/>
</dbReference>
<evidence type="ECO:0000313" key="1">
    <source>
        <dbReference type="Proteomes" id="UP000887579"/>
    </source>
</evidence>